<feature type="domain" description="Pyrin" evidence="8">
    <location>
        <begin position="77"/>
        <end position="146"/>
    </location>
</feature>
<keyword evidence="2 4" id="KW-0479">Metal-binding</keyword>
<dbReference type="Proteomes" id="UP000824540">
    <property type="component" value="Unassembled WGS sequence"/>
</dbReference>
<reference evidence="10" key="1">
    <citation type="thesis" date="2021" institute="BYU ScholarsArchive" country="Provo, UT, USA">
        <title>Applications of and Algorithms for Genome Assembly and Genomic Analyses with an Emphasis on Marine Teleosts.</title>
        <authorList>
            <person name="Pickett B.D."/>
        </authorList>
    </citation>
    <scope>NUCLEOTIDE SEQUENCE</scope>
    <source>
        <strain evidence="10">HI-2016</strain>
    </source>
</reference>
<evidence type="ECO:0008006" key="12">
    <source>
        <dbReference type="Google" id="ProtNLM"/>
    </source>
</evidence>
<dbReference type="CDD" id="cd19769">
    <property type="entry name" value="Bbox2_TRIM16-like"/>
    <property type="match status" value="1"/>
</dbReference>
<name>A0A8T2MWT3_9TELE</name>
<dbReference type="Pfam" id="PF25683">
    <property type="entry name" value="URGCP_GTPase"/>
    <property type="match status" value="1"/>
</dbReference>
<dbReference type="EMBL" id="JAFBMS010001714">
    <property type="protein sequence ID" value="KAG9328887.1"/>
    <property type="molecule type" value="Genomic_DNA"/>
</dbReference>
<feature type="coiled-coil region" evidence="5">
    <location>
        <begin position="748"/>
        <end position="775"/>
    </location>
</feature>
<feature type="coiled-coil region" evidence="5">
    <location>
        <begin position="1074"/>
        <end position="1101"/>
    </location>
</feature>
<dbReference type="SMART" id="SM00336">
    <property type="entry name" value="BBOX"/>
    <property type="match status" value="1"/>
</dbReference>
<feature type="compositionally biased region" description="Basic and acidic residues" evidence="6">
    <location>
        <begin position="157"/>
        <end position="172"/>
    </location>
</feature>
<comment type="similarity">
    <text evidence="1">Belongs to the TRAFAC class dynamin-like GTPase superfamily. Very large inducible GTPase (VLIG) family.</text>
</comment>
<dbReference type="InterPro" id="IPR058641">
    <property type="entry name" value="GVIN1_dom"/>
</dbReference>
<dbReference type="InterPro" id="IPR027417">
    <property type="entry name" value="P-loop_NTPase"/>
</dbReference>
<dbReference type="OrthoDB" id="1597724at2759"/>
<dbReference type="InterPro" id="IPR030383">
    <property type="entry name" value="G_VLIG_dom"/>
</dbReference>
<gene>
    <name evidence="10" type="ORF">JZ751_010034</name>
</gene>
<dbReference type="GO" id="GO:0008270">
    <property type="term" value="F:zinc ion binding"/>
    <property type="evidence" value="ECO:0007669"/>
    <property type="project" value="UniProtKB-KW"/>
</dbReference>
<evidence type="ECO:0000256" key="3">
    <source>
        <dbReference type="ARBA" id="ARBA00022833"/>
    </source>
</evidence>
<dbReference type="Pfam" id="PF02758">
    <property type="entry name" value="PYRIN"/>
    <property type="match status" value="1"/>
</dbReference>
<feature type="non-terminal residue" evidence="10">
    <location>
        <position position="1"/>
    </location>
</feature>
<keyword evidence="5" id="KW-0175">Coiled coil</keyword>
<evidence type="ECO:0000256" key="5">
    <source>
        <dbReference type="SAM" id="Coils"/>
    </source>
</evidence>
<keyword evidence="2 4" id="KW-0863">Zinc-finger</keyword>
<proteinExistence type="inferred from homology"/>
<dbReference type="SUPFAM" id="SSF52540">
    <property type="entry name" value="P-loop containing nucleoside triphosphate hydrolases"/>
    <property type="match status" value="1"/>
</dbReference>
<dbReference type="InterPro" id="IPR004020">
    <property type="entry name" value="DAPIN"/>
</dbReference>
<dbReference type="PANTHER" id="PTHR14819:SF9">
    <property type="entry name" value="UP-REGULATOR OF CELL PROLIFERATION-LIKE"/>
    <property type="match status" value="1"/>
</dbReference>
<accession>A0A8T2MWT3</accession>
<evidence type="ECO:0000256" key="4">
    <source>
        <dbReference type="PROSITE-ProRule" id="PRU00024"/>
    </source>
</evidence>
<evidence type="ECO:0000259" key="7">
    <source>
        <dbReference type="PROSITE" id="PS50119"/>
    </source>
</evidence>
<dbReference type="SUPFAM" id="SSF57845">
    <property type="entry name" value="B-box zinc-binding domain"/>
    <property type="match status" value="1"/>
</dbReference>
<dbReference type="PANTHER" id="PTHR14819">
    <property type="entry name" value="GTP-BINDING"/>
    <property type="match status" value="1"/>
</dbReference>
<dbReference type="InterPro" id="IPR057365">
    <property type="entry name" value="URGCP"/>
</dbReference>
<dbReference type="InterPro" id="IPR011029">
    <property type="entry name" value="DEATH-like_dom_sf"/>
</dbReference>
<evidence type="ECO:0000313" key="10">
    <source>
        <dbReference type="EMBL" id="KAG9328887.1"/>
    </source>
</evidence>
<keyword evidence="11" id="KW-1185">Reference proteome</keyword>
<dbReference type="InterPro" id="IPR052986">
    <property type="entry name" value="VLIG_GTPase"/>
</dbReference>
<evidence type="ECO:0000256" key="2">
    <source>
        <dbReference type="ARBA" id="ARBA00022771"/>
    </source>
</evidence>
<dbReference type="SMART" id="SM01289">
    <property type="entry name" value="PYRIN"/>
    <property type="match status" value="1"/>
</dbReference>
<dbReference type="Pfam" id="PF00643">
    <property type="entry name" value="zf-B_box"/>
    <property type="match status" value="1"/>
</dbReference>
<evidence type="ECO:0000259" key="8">
    <source>
        <dbReference type="PROSITE" id="PS50824"/>
    </source>
</evidence>
<protein>
    <recommendedName>
        <fullName evidence="12">VLIG-type G domain-containing protein</fullName>
    </recommendedName>
</protein>
<dbReference type="GO" id="GO:0005525">
    <property type="term" value="F:GTP binding"/>
    <property type="evidence" value="ECO:0007669"/>
    <property type="project" value="InterPro"/>
</dbReference>
<comment type="caution">
    <text evidence="10">The sequence shown here is derived from an EMBL/GenBank/DDBJ whole genome shotgun (WGS) entry which is preliminary data.</text>
</comment>
<dbReference type="InterPro" id="IPR000315">
    <property type="entry name" value="Znf_B-box"/>
</dbReference>
<feature type="domain" description="VLIG-type G" evidence="9">
    <location>
        <begin position="923"/>
        <end position="1170"/>
    </location>
</feature>
<evidence type="ECO:0000313" key="11">
    <source>
        <dbReference type="Proteomes" id="UP000824540"/>
    </source>
</evidence>
<evidence type="ECO:0000256" key="1">
    <source>
        <dbReference type="ARBA" id="ARBA00006828"/>
    </source>
</evidence>
<dbReference type="Pfam" id="PF25496">
    <property type="entry name" value="URGCP"/>
    <property type="match status" value="1"/>
</dbReference>
<dbReference type="Gene3D" id="1.10.533.10">
    <property type="entry name" value="Death Domain, Fas"/>
    <property type="match status" value="1"/>
</dbReference>
<dbReference type="SUPFAM" id="SSF47986">
    <property type="entry name" value="DEATH domain"/>
    <property type="match status" value="1"/>
</dbReference>
<sequence>MACTASYCETHVRQHYTVPALQRHTLEEAPADLQPELCPQHHRALELFCNTDRTLICGVCSVQTHRGHDVVCYESGTQHSKASILLKYLWQFDEKEFKEFKYYLSEYTKIPKGKVKDKECDRVDVANVMENTLGKEGALKIALEVLVSPTAERGFKPKKDAPNIHRADERSGRISVTVGDPKSGRISVTVGDPKSGLISVTVGDPKSVLISVTVGDPKSVLISVTVGDPKSGLISVTVGDPKSGLISVTVGDPKSVLISVTVGDPKSVLISVTVGDPKSGLISVTVGDPKSGRISVTVGDPKSGLISVTVGDPKSGRISVTVGEIVLNENYLEELLHSLGLQHHPRKKLTLSILLEIRYYTPTDRTNQSLQSLPWCFLRKLMMMNTTARSISCAAKKAPTSQDLDSLLGDDSSDEGEGVNPLDLITALFLCSDGFLQQEMAVKMSMCQFSVPLLLPNSDTQQPTLMLWALRDIVKKFRPHSFLESKGFVEQSIVLTQLPLISFVRLGNSSLSKSHILNQILSNPQQYHDTFIHRNMTGGDTPKRISEGLVEISWYLPCGNRNMDILPEPVAVANLRGDISAFGTQFSFLCKISAAVFVFCDDFQDCEILNPKHIKAQLFLVCSTQNSSFNREAFKEHVTRLQIPPNHIIPKTQKVNDAEFIKKLNAKISDVIKENPLKMSVKHMSAIAHESGISVDEDYIHCQNAKVKANAITASISDVLKYKQTQLPLQGEIWKELARLEKEECRLKKAGDKNIEKYKSELRQQKQRLREQQRSNGMSTALSCFISALSSPKEERSYFLKWMKISLDHLSLRHLSDLREMYKELCLNSPQNKRKIHDLDRQIASSSLGVEHFLREMGQLYEVACSLPENHPYRQQMQNLPRYCAQLLLDGLPVELIDGDASNIPLQWVKDVLTELHHLTHPNSRIRVITVLGVQSTGKSTLLNAMFGVQFAVSSGKCTRGAFMLLIRVQEDFREQLGCDFIMVIDTEGLKSPELAQLAESYDHDNELATLVVGLSDITIINIAMENSTEMKDVLQIVVHAFLRMKEVGKKPCCMFVHQNVADVSAHDKNMRDRNLLLEQLNEMTQAAARMEKRIENKKFTDVMDYDPERNTWYIPGLWHGTPPMAPVNAGYSEKVSEFKFNIIEALKKVKLVRPAHTIREFLDWTSSLWKAVKYENFIFSFQNSLVADAYTKLCSEYNMWEWDFRKHFYTWMTDAETRVSNFGAVMMAQPASSLDNLLIHLKNEASVELDKGLKEITEKVTEYFERKEGHVCLVEKYREDFMNSAKTLKRETQNSVMRKLEAAVEIKKGMKKVENIRKNHKTTIEQQVLKLLDSCRQAKTQMSEKQLELEFEKMWKETMQKLSFTGLPRQNVGQEIYRLLRSNLETKGGPVHEMLHKASRLDQCGREPFDVGKDKSVVVKYFQTVFKPEQIRKMQETKEMSDSIIKRSEQLIADKLATGTDFHNTHVLELLGLIDKDLERHSDLGISAELEASLKIHICGHAAREFQKMHDAFIMFNDPQQCLEKFKHQYCTDFKDLFHERDQCNKKAEEFTTLCLKPAVREYVTKSLGPEIMDEMLTGVKASDFSNRSFFQFSILKQLLLGDEFGEFLQYITSYEDFVKEWILGEIEELLSSRDGINIIDMEEKQLKLITRKIKEAVVSVQIRTVKRTKEDMNIQTFIQEICSNLSELLVIPKDALDAVMLLNKAKPEQFSDWLLSSIAEMEQSLTAEFQSSDADVRTRLATLPFKPQDELFRRLFGCGKQCPFCKAPCEAGGESHTEHFTSIHRPEGLGRYRWETSETLIPDICSSLVASECRFRCSDTNWVYHPYKDYRKFYPDWRIQADTSIQASVYWKFVFAKFNTQFAEEYEAQPADLPEDWSLITEEQALQSLEETFNMKTSEEQEVKEPNRTISPTFVALNFTVLRLYTVRQLLSLSSLALISRRASASRNSSPDHTTYDHGEMKERIRSPAHLAHMGDPVSSMPLLRNMMAGAGEEFDGSDGHCTSAA</sequence>
<feature type="domain" description="B box-type" evidence="7">
    <location>
        <begin position="33"/>
        <end position="73"/>
    </location>
</feature>
<dbReference type="Gene3D" id="3.30.160.60">
    <property type="entry name" value="Classic Zinc Finger"/>
    <property type="match status" value="1"/>
</dbReference>
<dbReference type="PROSITE" id="PS50824">
    <property type="entry name" value="DAPIN"/>
    <property type="match status" value="1"/>
</dbReference>
<dbReference type="PROSITE" id="PS51717">
    <property type="entry name" value="G_VLIG"/>
    <property type="match status" value="1"/>
</dbReference>
<dbReference type="Gene3D" id="3.40.50.300">
    <property type="entry name" value="P-loop containing nucleotide triphosphate hydrolases"/>
    <property type="match status" value="1"/>
</dbReference>
<evidence type="ECO:0000256" key="6">
    <source>
        <dbReference type="SAM" id="MobiDB-lite"/>
    </source>
</evidence>
<organism evidence="10 11">
    <name type="scientific">Albula glossodonta</name>
    <name type="common">roundjaw bonefish</name>
    <dbReference type="NCBI Taxonomy" id="121402"/>
    <lineage>
        <taxon>Eukaryota</taxon>
        <taxon>Metazoa</taxon>
        <taxon>Chordata</taxon>
        <taxon>Craniata</taxon>
        <taxon>Vertebrata</taxon>
        <taxon>Euteleostomi</taxon>
        <taxon>Actinopterygii</taxon>
        <taxon>Neopterygii</taxon>
        <taxon>Teleostei</taxon>
        <taxon>Albuliformes</taxon>
        <taxon>Albulidae</taxon>
        <taxon>Albula</taxon>
    </lineage>
</organism>
<keyword evidence="3" id="KW-0862">Zinc</keyword>
<feature type="region of interest" description="Disordered" evidence="6">
    <location>
        <begin position="157"/>
        <end position="178"/>
    </location>
</feature>
<dbReference type="PROSITE" id="PS50119">
    <property type="entry name" value="ZF_BBOX"/>
    <property type="match status" value="1"/>
</dbReference>
<dbReference type="Pfam" id="PF25974">
    <property type="entry name" value="URGCP_9th"/>
    <property type="match status" value="1"/>
</dbReference>
<evidence type="ECO:0000259" key="9">
    <source>
        <dbReference type="PROSITE" id="PS51717"/>
    </source>
</evidence>